<protein>
    <submittedName>
        <fullName evidence="3">Putative GTPase</fullName>
    </submittedName>
</protein>
<dbReference type="SUPFAM" id="SSF52540">
    <property type="entry name" value="P-loop containing nucleoside triphosphate hydrolases"/>
    <property type="match status" value="1"/>
</dbReference>
<dbReference type="PANTHER" id="PTHR43681:SF1">
    <property type="entry name" value="SARCALUMENIN"/>
    <property type="match status" value="1"/>
</dbReference>
<comment type="caution">
    <text evidence="3">The sequence shown here is derived from an EMBL/GenBank/DDBJ whole genome shotgun (WGS) entry which is preliminary data.</text>
</comment>
<dbReference type="InterPro" id="IPR027417">
    <property type="entry name" value="P-loop_NTPase"/>
</dbReference>
<dbReference type="AlphaFoldDB" id="A0A840PV42"/>
<dbReference type="RefSeq" id="WP_168412117.1">
    <property type="nucleotide sequence ID" value="NZ_JAAXPW010000008.1"/>
</dbReference>
<dbReference type="InterPro" id="IPR051943">
    <property type="entry name" value="TRAFAC_Dynamin-like_GTPase"/>
</dbReference>
<evidence type="ECO:0000313" key="3">
    <source>
        <dbReference type="EMBL" id="MBB5148601.1"/>
    </source>
</evidence>
<dbReference type="PANTHER" id="PTHR43681">
    <property type="entry name" value="TRANSMEMBRANE GTPASE FZO"/>
    <property type="match status" value="1"/>
</dbReference>
<accession>A0A840PV42</accession>
<sequence length="613" mass="72419">MIGKNSFLTKTNNGFTEKLKTLSSKVEKNAYIKYTSNKLKQLIEDAESPYIVLFIGKEKAGKTSLINALIGRNILPEGNRTHVNTLIRYGKKERIKAIFVDGTIVHFDMKHLHLFIDTNTLVGDILRKYLSYIEIYIDCEILKNVIFIDSAPLEAGQKGDLYISETLIQRADDVFWVLNHDTVLLQEELDQLKKIHQMGKKPFFILNTSKYEDKIIEDFIASEKKRYGDFVEEFIGVSIQQAMEAKKSHNMQLYIDSHINVLHTKINHLSKQNIKRAKNIAFRFKQWIELFEREVKLIPEREPYLSAANYMKNLATFNNTIERSSYERDLKILSEYEKEYAHISQIFKNIQTLYQLLQVLEFEKYLKDDRVDLFVTLAIKYHEKVREYRKLHSEYMLEYQYFEKQEKKLLRKKFVKPLIQDNSNEINLLLKKAEHLNQLQCKCKDAYNSIKRLELDLLNDLYNTQDHINDLTQQQLEKIMNKAHLLNSNRKKQQRNIEKYVNKLNEFQCIREIQEFLQQEMKPLLENESLPYSQEELHHVLSTIDHISNVDFSTEALLSNITIDSIEQNLTISVDFEEKYSFYPLNLTESDIVSEIPPIPMAIDFQQILNFDH</sequence>
<keyword evidence="4" id="KW-1185">Reference proteome</keyword>
<gene>
    <name evidence="3" type="ORF">HNR36_000987</name>
</gene>
<name>A0A840PV42_URETH</name>
<evidence type="ECO:0000256" key="1">
    <source>
        <dbReference type="SAM" id="Coils"/>
    </source>
</evidence>
<dbReference type="EMBL" id="JACHGZ010000008">
    <property type="protein sequence ID" value="MBB5148601.1"/>
    <property type="molecule type" value="Genomic_DNA"/>
</dbReference>
<evidence type="ECO:0000313" key="4">
    <source>
        <dbReference type="Proteomes" id="UP000557217"/>
    </source>
</evidence>
<dbReference type="InterPro" id="IPR045063">
    <property type="entry name" value="Dynamin_N"/>
</dbReference>
<feature type="domain" description="Dynamin N-terminal" evidence="2">
    <location>
        <begin position="52"/>
        <end position="208"/>
    </location>
</feature>
<reference evidence="3 4" key="1">
    <citation type="submission" date="2020-08" db="EMBL/GenBank/DDBJ databases">
        <title>Genomic Encyclopedia of Type Strains, Phase IV (KMG-IV): sequencing the most valuable type-strain genomes for metagenomic binning, comparative biology and taxonomic classification.</title>
        <authorList>
            <person name="Goeker M."/>
        </authorList>
    </citation>
    <scope>NUCLEOTIDE SEQUENCE [LARGE SCALE GENOMIC DNA]</scope>
    <source>
        <strain evidence="3 4">DSM 10633</strain>
    </source>
</reference>
<keyword evidence="1" id="KW-0175">Coiled coil</keyword>
<proteinExistence type="predicted"/>
<dbReference type="Pfam" id="PF00350">
    <property type="entry name" value="Dynamin_N"/>
    <property type="match status" value="1"/>
</dbReference>
<organism evidence="3 4">
    <name type="scientific">Ureibacillus thermosphaericus</name>
    <dbReference type="NCBI Taxonomy" id="51173"/>
    <lineage>
        <taxon>Bacteria</taxon>
        <taxon>Bacillati</taxon>
        <taxon>Bacillota</taxon>
        <taxon>Bacilli</taxon>
        <taxon>Bacillales</taxon>
        <taxon>Caryophanaceae</taxon>
        <taxon>Ureibacillus</taxon>
    </lineage>
</organism>
<evidence type="ECO:0000259" key="2">
    <source>
        <dbReference type="Pfam" id="PF00350"/>
    </source>
</evidence>
<dbReference type="Gene3D" id="3.40.50.300">
    <property type="entry name" value="P-loop containing nucleotide triphosphate hydrolases"/>
    <property type="match status" value="1"/>
</dbReference>
<dbReference type="Proteomes" id="UP000557217">
    <property type="component" value="Unassembled WGS sequence"/>
</dbReference>
<feature type="coiled-coil region" evidence="1">
    <location>
        <begin position="436"/>
        <end position="510"/>
    </location>
</feature>